<name>A0ABW1VFJ0_9MICO</name>
<evidence type="ECO:0000256" key="1">
    <source>
        <dbReference type="SAM" id="Phobius"/>
    </source>
</evidence>
<gene>
    <name evidence="2" type="ORF">ACFQB0_03880</name>
</gene>
<reference evidence="3" key="1">
    <citation type="journal article" date="2019" name="Int. J. Syst. Evol. Microbiol.">
        <title>The Global Catalogue of Microorganisms (GCM) 10K type strain sequencing project: providing services to taxonomists for standard genome sequencing and annotation.</title>
        <authorList>
            <consortium name="The Broad Institute Genomics Platform"/>
            <consortium name="The Broad Institute Genome Sequencing Center for Infectious Disease"/>
            <person name="Wu L."/>
            <person name="Ma J."/>
        </authorList>
    </citation>
    <scope>NUCLEOTIDE SEQUENCE [LARGE SCALE GENOMIC DNA]</scope>
    <source>
        <strain evidence="3">CCUG 43304</strain>
    </source>
</reference>
<comment type="caution">
    <text evidence="2">The sequence shown here is derived from an EMBL/GenBank/DDBJ whole genome shotgun (WGS) entry which is preliminary data.</text>
</comment>
<organism evidence="2 3">
    <name type="scientific">Luethyella okanaganae</name>
    <dbReference type="NCBI Taxonomy" id="69372"/>
    <lineage>
        <taxon>Bacteria</taxon>
        <taxon>Bacillati</taxon>
        <taxon>Actinomycetota</taxon>
        <taxon>Actinomycetes</taxon>
        <taxon>Micrococcales</taxon>
        <taxon>Microbacteriaceae</taxon>
        <taxon>Luethyella</taxon>
    </lineage>
</organism>
<feature type="transmembrane region" description="Helical" evidence="1">
    <location>
        <begin position="75"/>
        <end position="94"/>
    </location>
</feature>
<dbReference type="RefSeq" id="WP_386727798.1">
    <property type="nucleotide sequence ID" value="NZ_JBHSTP010000001.1"/>
</dbReference>
<protein>
    <submittedName>
        <fullName evidence="2">Uncharacterized protein</fullName>
    </submittedName>
</protein>
<dbReference type="Proteomes" id="UP001596306">
    <property type="component" value="Unassembled WGS sequence"/>
</dbReference>
<feature type="transmembrane region" description="Helical" evidence="1">
    <location>
        <begin position="12"/>
        <end position="31"/>
    </location>
</feature>
<accession>A0ABW1VFJ0</accession>
<keyword evidence="1" id="KW-1133">Transmembrane helix</keyword>
<keyword evidence="3" id="KW-1185">Reference proteome</keyword>
<evidence type="ECO:0000313" key="2">
    <source>
        <dbReference type="EMBL" id="MFC6355249.1"/>
    </source>
</evidence>
<feature type="transmembrane region" description="Helical" evidence="1">
    <location>
        <begin position="37"/>
        <end position="55"/>
    </location>
</feature>
<feature type="transmembrane region" description="Helical" evidence="1">
    <location>
        <begin position="100"/>
        <end position="117"/>
    </location>
</feature>
<sequence>MVIRSGAGKAASVILVYFAALLSGIFTGLLIDVGAGYLLTGTLLLLGIYALTRFFRGGNESDEPREWWRMTAYPLAGYVLAVWFAAQAVSMALVPPVSSLSMAGTAIMLVIAIGYVNSSAKLSARQRASS</sequence>
<dbReference type="EMBL" id="JBHSTP010000001">
    <property type="protein sequence ID" value="MFC6355249.1"/>
    <property type="molecule type" value="Genomic_DNA"/>
</dbReference>
<keyword evidence="1" id="KW-0812">Transmembrane</keyword>
<proteinExistence type="predicted"/>
<evidence type="ECO:0000313" key="3">
    <source>
        <dbReference type="Proteomes" id="UP001596306"/>
    </source>
</evidence>
<keyword evidence="1" id="KW-0472">Membrane</keyword>